<evidence type="ECO:0000313" key="7">
    <source>
        <dbReference type="Proteomes" id="UP000647491"/>
    </source>
</evidence>
<evidence type="ECO:0000259" key="5">
    <source>
        <dbReference type="Pfam" id="PF22780"/>
    </source>
</evidence>
<dbReference type="InterPro" id="IPR057661">
    <property type="entry name" value="RsdA/BaiN/AoA(So)_Rossmann"/>
</dbReference>
<feature type="domain" description="RsdA/BaiN/AoA(So)-like insert" evidence="5">
    <location>
        <begin position="189"/>
        <end position="356"/>
    </location>
</feature>
<evidence type="ECO:0000256" key="2">
    <source>
        <dbReference type="ARBA" id="ARBA00022630"/>
    </source>
</evidence>
<sequence>MGRPEGIIIGGGAAGLMAAITAAENGAGVTILEHMPRVGKKILSTGNGKCNLTNLDMRPDCYRCGTADFPMTAIGRFSAADTVSFFRRLGVVVTDRNGYVYPASGQAQTVLDALREKAESLEIRIVTECRPETVERDGTGFCVRTSCGAFRGDFLILAAGSKAAPSTGSDGSGYDLAASLGHKIVKPLPALVQLKCRGDFFRSIAGVRTEAEVSLYTAGKHGELGDLLASDRGELQLTDYGISGIPVFQVSRYASEALDRKKRVLAVLDFFPSLKDEELFLLLKEQRMYLSDRKAEGFLNGIFHKKLAALFLKAAGIRGEEMAGRLSDKKLLAAAELIKRTVVEVTAANSFDKAQVCMGGVRVKDVDPCTMESRLVPGLYFAGEILDVDGICGGYNLQWAWSSGYAAGASATGKE</sequence>
<reference evidence="6 7" key="1">
    <citation type="submission" date="2020-08" db="EMBL/GenBank/DDBJ databases">
        <title>Genome public.</title>
        <authorList>
            <person name="Liu C."/>
            <person name="Sun Q."/>
        </authorList>
    </citation>
    <scope>NUCLEOTIDE SEQUENCE [LARGE SCALE GENOMIC DNA]</scope>
    <source>
        <strain evidence="6 7">BX10</strain>
    </source>
</reference>
<dbReference type="RefSeq" id="WP_262427029.1">
    <property type="nucleotide sequence ID" value="NZ_JACRTJ010000009.1"/>
</dbReference>
<keyword evidence="2" id="KW-0285">Flavoprotein</keyword>
<evidence type="ECO:0000256" key="3">
    <source>
        <dbReference type="ARBA" id="ARBA00022827"/>
    </source>
</evidence>
<name>A0ABR7NQJ8_9FIRM</name>
<protein>
    <submittedName>
        <fullName evidence="6">NAD(P)/FAD-dependent oxidoreductase</fullName>
    </submittedName>
</protein>
<dbReference type="EMBL" id="JACRTJ010000009">
    <property type="protein sequence ID" value="MBC8598386.1"/>
    <property type="molecule type" value="Genomic_DNA"/>
</dbReference>
<dbReference type="PRINTS" id="PR00368">
    <property type="entry name" value="FADPNR"/>
</dbReference>
<dbReference type="SUPFAM" id="SSF51905">
    <property type="entry name" value="FAD/NAD(P)-binding domain"/>
    <property type="match status" value="1"/>
</dbReference>
<keyword evidence="3" id="KW-0274">FAD</keyword>
<dbReference type="PRINTS" id="PR00411">
    <property type="entry name" value="PNDRDTASEI"/>
</dbReference>
<dbReference type="Gene3D" id="3.50.50.60">
    <property type="entry name" value="FAD/NAD(P)-binding domain"/>
    <property type="match status" value="1"/>
</dbReference>
<dbReference type="SUPFAM" id="SSF160996">
    <property type="entry name" value="HI0933 insert domain-like"/>
    <property type="match status" value="1"/>
</dbReference>
<dbReference type="Gene3D" id="2.40.30.10">
    <property type="entry name" value="Translation factors"/>
    <property type="match status" value="1"/>
</dbReference>
<organism evidence="6 7">
    <name type="scientific">Enterocloster hominis</name>
    <name type="common">ex Liu et al. 2021</name>
    <dbReference type="NCBI Taxonomy" id="2763663"/>
    <lineage>
        <taxon>Bacteria</taxon>
        <taxon>Bacillati</taxon>
        <taxon>Bacillota</taxon>
        <taxon>Clostridia</taxon>
        <taxon>Lachnospirales</taxon>
        <taxon>Lachnospiraceae</taxon>
        <taxon>Enterocloster</taxon>
    </lineage>
</organism>
<dbReference type="Pfam" id="PF03486">
    <property type="entry name" value="HI0933_like"/>
    <property type="match status" value="1"/>
</dbReference>
<evidence type="ECO:0000313" key="6">
    <source>
        <dbReference type="EMBL" id="MBC8598386.1"/>
    </source>
</evidence>
<dbReference type="InterPro" id="IPR004792">
    <property type="entry name" value="BaiN-like"/>
</dbReference>
<dbReference type="NCBIfam" id="TIGR00275">
    <property type="entry name" value="aminoacetone oxidase family FAD-binding enzyme"/>
    <property type="match status" value="1"/>
</dbReference>
<comment type="caution">
    <text evidence="6">The sequence shown here is derived from an EMBL/GenBank/DDBJ whole genome shotgun (WGS) entry which is preliminary data.</text>
</comment>
<feature type="domain" description="RsdA/BaiN/AoA(So)-like Rossmann fold-like" evidence="4">
    <location>
        <begin position="7"/>
        <end position="409"/>
    </location>
</feature>
<evidence type="ECO:0000256" key="1">
    <source>
        <dbReference type="ARBA" id="ARBA00001974"/>
    </source>
</evidence>
<dbReference type="InterPro" id="IPR023166">
    <property type="entry name" value="BaiN-like_dom_sf"/>
</dbReference>
<dbReference type="PANTHER" id="PTHR42887:SF2">
    <property type="entry name" value="OS12G0638800 PROTEIN"/>
    <property type="match status" value="1"/>
</dbReference>
<dbReference type="Gene3D" id="1.10.8.260">
    <property type="entry name" value="HI0933 insert domain-like"/>
    <property type="match status" value="1"/>
</dbReference>
<dbReference type="PANTHER" id="PTHR42887">
    <property type="entry name" value="OS12G0638800 PROTEIN"/>
    <property type="match status" value="1"/>
</dbReference>
<dbReference type="Pfam" id="PF22780">
    <property type="entry name" value="HI0933_like_1st"/>
    <property type="match status" value="1"/>
</dbReference>
<dbReference type="Proteomes" id="UP000647491">
    <property type="component" value="Unassembled WGS sequence"/>
</dbReference>
<evidence type="ECO:0000259" key="4">
    <source>
        <dbReference type="Pfam" id="PF03486"/>
    </source>
</evidence>
<dbReference type="InterPro" id="IPR036188">
    <property type="entry name" value="FAD/NAD-bd_sf"/>
</dbReference>
<keyword evidence="7" id="KW-1185">Reference proteome</keyword>
<accession>A0ABR7NQJ8</accession>
<dbReference type="InterPro" id="IPR055178">
    <property type="entry name" value="RsdA/BaiN/AoA(So)-like_dom"/>
</dbReference>
<comment type="cofactor">
    <cofactor evidence="1">
        <name>FAD</name>
        <dbReference type="ChEBI" id="CHEBI:57692"/>
    </cofactor>
</comment>
<proteinExistence type="predicted"/>
<gene>
    <name evidence="6" type="ORF">H8708_03930</name>
</gene>